<evidence type="ECO:0000313" key="1">
    <source>
        <dbReference type="EMBL" id="JAE21185.1"/>
    </source>
</evidence>
<proteinExistence type="predicted"/>
<organism evidence="1">
    <name type="scientific">Arundo donax</name>
    <name type="common">Giant reed</name>
    <name type="synonym">Donax arundinaceus</name>
    <dbReference type="NCBI Taxonomy" id="35708"/>
    <lineage>
        <taxon>Eukaryota</taxon>
        <taxon>Viridiplantae</taxon>
        <taxon>Streptophyta</taxon>
        <taxon>Embryophyta</taxon>
        <taxon>Tracheophyta</taxon>
        <taxon>Spermatophyta</taxon>
        <taxon>Magnoliopsida</taxon>
        <taxon>Liliopsida</taxon>
        <taxon>Poales</taxon>
        <taxon>Poaceae</taxon>
        <taxon>PACMAD clade</taxon>
        <taxon>Arundinoideae</taxon>
        <taxon>Arundineae</taxon>
        <taxon>Arundo</taxon>
    </lineage>
</organism>
<protein>
    <submittedName>
        <fullName evidence="1">Uncharacterized protein</fullName>
    </submittedName>
</protein>
<sequence length="81" mass="9126">MPNSDIALSTAWFSRRKDLSIIINLIRFPFVDMFRSFADGDFDRPTSSNTALSSSLAVSFSKLESECALMDKDFSYSKISE</sequence>
<dbReference type="AlphaFoldDB" id="A0A0A9G7Z0"/>
<accession>A0A0A9G7Z0</accession>
<dbReference type="EMBL" id="GBRH01176711">
    <property type="protein sequence ID" value="JAE21185.1"/>
    <property type="molecule type" value="Transcribed_RNA"/>
</dbReference>
<name>A0A0A9G7Z0_ARUDO</name>
<reference evidence="1" key="2">
    <citation type="journal article" date="2015" name="Data Brief">
        <title>Shoot transcriptome of the giant reed, Arundo donax.</title>
        <authorList>
            <person name="Barrero R.A."/>
            <person name="Guerrero F.D."/>
            <person name="Moolhuijzen P."/>
            <person name="Goolsby J.A."/>
            <person name="Tidwell J."/>
            <person name="Bellgard S.E."/>
            <person name="Bellgard M.I."/>
        </authorList>
    </citation>
    <scope>NUCLEOTIDE SEQUENCE</scope>
    <source>
        <tissue evidence="1">Shoot tissue taken approximately 20 cm above the soil surface</tissue>
    </source>
</reference>
<reference evidence="1" key="1">
    <citation type="submission" date="2014-09" db="EMBL/GenBank/DDBJ databases">
        <authorList>
            <person name="Magalhaes I.L.F."/>
            <person name="Oliveira U."/>
            <person name="Santos F.R."/>
            <person name="Vidigal T.H.D.A."/>
            <person name="Brescovit A.D."/>
            <person name="Santos A.J."/>
        </authorList>
    </citation>
    <scope>NUCLEOTIDE SEQUENCE</scope>
    <source>
        <tissue evidence="1">Shoot tissue taken approximately 20 cm above the soil surface</tissue>
    </source>
</reference>